<dbReference type="EMBL" id="MGFG01000019">
    <property type="protein sequence ID" value="OGM01071.1"/>
    <property type="molecule type" value="Genomic_DNA"/>
</dbReference>
<proteinExistence type="predicted"/>
<evidence type="ECO:0000256" key="1">
    <source>
        <dbReference type="SAM" id="MobiDB-lite"/>
    </source>
</evidence>
<feature type="region of interest" description="Disordered" evidence="1">
    <location>
        <begin position="40"/>
        <end position="60"/>
    </location>
</feature>
<gene>
    <name evidence="2" type="ORF">A2480_02870</name>
</gene>
<dbReference type="AlphaFoldDB" id="A0A1F7WE38"/>
<sequence length="127" mass="14526">MNFLEELAAFHEDHLVEVFDTNSPSSDSFYPVAEARSLLSAQEKQRQSGEDFGDGPVYVLGDTQPARPTCPCSDCCKWRRKQKRDRKAVRGAERSEGQEVRLERRIARDGHAGRRHPRLVERDETVV</sequence>
<accession>A0A1F7WE38</accession>
<reference evidence="2 3" key="1">
    <citation type="journal article" date="2016" name="Nat. Commun.">
        <title>Thousands of microbial genomes shed light on interconnected biogeochemical processes in an aquifer system.</title>
        <authorList>
            <person name="Anantharaman K."/>
            <person name="Brown C.T."/>
            <person name="Hug L.A."/>
            <person name="Sharon I."/>
            <person name="Castelle C.J."/>
            <person name="Probst A.J."/>
            <person name="Thomas B.C."/>
            <person name="Singh A."/>
            <person name="Wilkins M.J."/>
            <person name="Karaoz U."/>
            <person name="Brodie E.L."/>
            <person name="Williams K.H."/>
            <person name="Hubbard S.S."/>
            <person name="Banfield J.F."/>
        </authorList>
    </citation>
    <scope>NUCLEOTIDE SEQUENCE [LARGE SCALE GENOMIC DNA]</scope>
</reference>
<feature type="region of interest" description="Disordered" evidence="1">
    <location>
        <begin position="104"/>
        <end position="127"/>
    </location>
</feature>
<dbReference type="Proteomes" id="UP000176988">
    <property type="component" value="Unassembled WGS sequence"/>
</dbReference>
<name>A0A1F7WE38_9BACT</name>
<evidence type="ECO:0000313" key="3">
    <source>
        <dbReference type="Proteomes" id="UP000176988"/>
    </source>
</evidence>
<organism evidence="2 3">
    <name type="scientific">Candidatus Uhrbacteria bacterium RIFOXYC2_FULL_47_19</name>
    <dbReference type="NCBI Taxonomy" id="1802424"/>
    <lineage>
        <taxon>Bacteria</taxon>
        <taxon>Candidatus Uhriibacteriota</taxon>
    </lineage>
</organism>
<protein>
    <submittedName>
        <fullName evidence="2">Uncharacterized protein</fullName>
    </submittedName>
</protein>
<evidence type="ECO:0000313" key="2">
    <source>
        <dbReference type="EMBL" id="OGM01071.1"/>
    </source>
</evidence>
<comment type="caution">
    <text evidence="2">The sequence shown here is derived from an EMBL/GenBank/DDBJ whole genome shotgun (WGS) entry which is preliminary data.</text>
</comment>